<evidence type="ECO:0000313" key="6">
    <source>
        <dbReference type="Proteomes" id="UP000001349"/>
    </source>
</evidence>
<dbReference type="InterPro" id="IPR023210">
    <property type="entry name" value="NADP_OxRdtase_dom"/>
</dbReference>
<dbReference type="Pfam" id="PF00248">
    <property type="entry name" value="Aldo_ket_red"/>
    <property type="match status" value="1"/>
</dbReference>
<dbReference type="SUPFAM" id="SSF51430">
    <property type="entry name" value="NAD(P)-linked oxidoreductase"/>
    <property type="match status" value="1"/>
</dbReference>
<gene>
    <name evidence="5" type="ordered locus">Ccel_3220</name>
</gene>
<comment type="similarity">
    <text evidence="3">Belongs to the aldo/keto reductase family. Aldo/keto reductase 2 subfamily.</text>
</comment>
<dbReference type="InterPro" id="IPR020471">
    <property type="entry name" value="AKR"/>
</dbReference>
<sequence length="305" mass="34195">MRRISIGNGALTASEISLGCMRISEMTKNDAANLINTALEEGIDFFDHADIYGGGKSEEVFAQAVDMRSSIREKFVIQTKCGIRQGYFDFSKEHILEAVDGSLKRLQTDYIDVLLLHRPDALVEPEEVAEAFSILQSNGKVRNFGVSNQNPMQIELLKKYLNQKIIVNQLQLSITNTGMIDAGINVNMKVEGSVDRDGSILDYCRLNDITIQPWSPFQFGFFEGVFLNNDKFPELNKKIDELAEEKGVANTAIAIAWLLRHPAKMQPIVGTTNAKRLKDICKASTIELTRQEWYEIYLAAGNKLP</sequence>
<dbReference type="InterPro" id="IPR050523">
    <property type="entry name" value="AKR_Detox_Biosynth"/>
</dbReference>
<proteinExistence type="inferred from homology"/>
<dbReference type="OrthoDB" id="9773828at2"/>
<dbReference type="CDD" id="cd19092">
    <property type="entry name" value="AKR_BsYcsN_EcYdhF-like"/>
    <property type="match status" value="1"/>
</dbReference>
<keyword evidence="6" id="KW-1185">Reference proteome</keyword>
<dbReference type="GO" id="GO:0016491">
    <property type="term" value="F:oxidoreductase activity"/>
    <property type="evidence" value="ECO:0007669"/>
    <property type="project" value="UniProtKB-KW"/>
</dbReference>
<dbReference type="InterPro" id="IPR036812">
    <property type="entry name" value="NAD(P)_OxRdtase_dom_sf"/>
</dbReference>
<keyword evidence="2" id="KW-0560">Oxidoreductase</keyword>
<dbReference type="eggNOG" id="COG4989">
    <property type="taxonomic scope" value="Bacteria"/>
</dbReference>
<dbReference type="PANTHER" id="PTHR43364:SF1">
    <property type="entry name" value="OXIDOREDUCTASE YDHF"/>
    <property type="match status" value="1"/>
</dbReference>
<feature type="domain" description="NADP-dependent oxidoreductase" evidence="4">
    <location>
        <begin position="15"/>
        <end position="296"/>
    </location>
</feature>
<organism evidence="5 6">
    <name type="scientific">Ruminiclostridium cellulolyticum (strain ATCC 35319 / DSM 5812 / JCM 6584 / H10)</name>
    <name type="common">Clostridium cellulolyticum</name>
    <dbReference type="NCBI Taxonomy" id="394503"/>
    <lineage>
        <taxon>Bacteria</taxon>
        <taxon>Bacillati</taxon>
        <taxon>Bacillota</taxon>
        <taxon>Clostridia</taxon>
        <taxon>Eubacteriales</taxon>
        <taxon>Oscillospiraceae</taxon>
        <taxon>Ruminiclostridium</taxon>
    </lineage>
</organism>
<reference evidence="5 6" key="1">
    <citation type="submission" date="2009-01" db="EMBL/GenBank/DDBJ databases">
        <title>Complete sequence of Clostridium cellulolyticum H10.</title>
        <authorList>
            <consortium name="US DOE Joint Genome Institute"/>
            <person name="Lucas S."/>
            <person name="Copeland A."/>
            <person name="Lapidus A."/>
            <person name="Glavina del Rio T."/>
            <person name="Dalin E."/>
            <person name="Tice H."/>
            <person name="Bruce D."/>
            <person name="Goodwin L."/>
            <person name="Pitluck S."/>
            <person name="Chertkov O."/>
            <person name="Saunders E."/>
            <person name="Brettin T."/>
            <person name="Detter J.C."/>
            <person name="Han C."/>
            <person name="Larimer F."/>
            <person name="Land M."/>
            <person name="Hauser L."/>
            <person name="Kyrpides N."/>
            <person name="Ivanova N."/>
            <person name="Zhou J."/>
            <person name="Richardson P."/>
        </authorList>
    </citation>
    <scope>NUCLEOTIDE SEQUENCE [LARGE SCALE GENOMIC DNA]</scope>
    <source>
        <strain evidence="6">ATCC 35319 / DSM 5812 / JCM 6584 / H10</strain>
    </source>
</reference>
<dbReference type="STRING" id="394503.Ccel_3220"/>
<accession>B8I0V4</accession>
<dbReference type="FunFam" id="3.20.20.100:FF:000008">
    <property type="entry name" value="Aldo/keto reductase family oxidoreductase"/>
    <property type="match status" value="1"/>
</dbReference>
<dbReference type="KEGG" id="cce:Ccel_3220"/>
<evidence type="ECO:0000256" key="1">
    <source>
        <dbReference type="ARBA" id="ARBA00022857"/>
    </source>
</evidence>
<name>B8I0V4_RUMCH</name>
<protein>
    <submittedName>
        <fullName evidence="5">Aldo/keto reductase</fullName>
    </submittedName>
</protein>
<evidence type="ECO:0000256" key="2">
    <source>
        <dbReference type="ARBA" id="ARBA00023002"/>
    </source>
</evidence>
<evidence type="ECO:0000313" key="5">
    <source>
        <dbReference type="EMBL" id="ACL77510.1"/>
    </source>
</evidence>
<dbReference type="PRINTS" id="PR00069">
    <property type="entry name" value="ALDKETRDTASE"/>
</dbReference>
<dbReference type="EMBL" id="CP001348">
    <property type="protein sequence ID" value="ACL77510.1"/>
    <property type="molecule type" value="Genomic_DNA"/>
</dbReference>
<dbReference type="HOGENOM" id="CLU_023205_8_1_9"/>
<dbReference type="Gene3D" id="3.20.20.100">
    <property type="entry name" value="NADP-dependent oxidoreductase domain"/>
    <property type="match status" value="1"/>
</dbReference>
<dbReference type="PANTHER" id="PTHR43364">
    <property type="entry name" value="NADH-SPECIFIC METHYLGLYOXAL REDUCTASE-RELATED"/>
    <property type="match status" value="1"/>
</dbReference>
<dbReference type="AlphaFoldDB" id="B8I0V4"/>
<dbReference type="Proteomes" id="UP000001349">
    <property type="component" value="Chromosome"/>
</dbReference>
<evidence type="ECO:0000259" key="4">
    <source>
        <dbReference type="Pfam" id="PF00248"/>
    </source>
</evidence>
<dbReference type="RefSeq" id="WP_015926568.1">
    <property type="nucleotide sequence ID" value="NC_011898.1"/>
</dbReference>
<evidence type="ECO:0000256" key="3">
    <source>
        <dbReference type="ARBA" id="ARBA00038157"/>
    </source>
</evidence>
<keyword evidence="1" id="KW-0521">NADP</keyword>
<dbReference type="GO" id="GO:0005829">
    <property type="term" value="C:cytosol"/>
    <property type="evidence" value="ECO:0007669"/>
    <property type="project" value="TreeGrafter"/>
</dbReference>